<proteinExistence type="predicted"/>
<evidence type="ECO:0000313" key="1">
    <source>
        <dbReference type="EMBL" id="VDI61333.1"/>
    </source>
</evidence>
<name>A0A8B6GAT8_MYTGA</name>
<accession>A0A8B6GAT8</accession>
<dbReference type="Proteomes" id="UP000596742">
    <property type="component" value="Unassembled WGS sequence"/>
</dbReference>
<keyword evidence="2" id="KW-1185">Reference proteome</keyword>
<evidence type="ECO:0000313" key="2">
    <source>
        <dbReference type="Proteomes" id="UP000596742"/>
    </source>
</evidence>
<organism evidence="1 2">
    <name type="scientific">Mytilus galloprovincialis</name>
    <name type="common">Mediterranean mussel</name>
    <dbReference type="NCBI Taxonomy" id="29158"/>
    <lineage>
        <taxon>Eukaryota</taxon>
        <taxon>Metazoa</taxon>
        <taxon>Spiralia</taxon>
        <taxon>Lophotrochozoa</taxon>
        <taxon>Mollusca</taxon>
        <taxon>Bivalvia</taxon>
        <taxon>Autobranchia</taxon>
        <taxon>Pteriomorphia</taxon>
        <taxon>Mytilida</taxon>
        <taxon>Mytiloidea</taxon>
        <taxon>Mytilidae</taxon>
        <taxon>Mytilinae</taxon>
        <taxon>Mytilus</taxon>
    </lineage>
</organism>
<reference evidence="1" key="1">
    <citation type="submission" date="2018-11" db="EMBL/GenBank/DDBJ databases">
        <authorList>
            <person name="Alioto T."/>
            <person name="Alioto T."/>
        </authorList>
    </citation>
    <scope>NUCLEOTIDE SEQUENCE</scope>
</reference>
<gene>
    <name evidence="1" type="ORF">MGAL_10B029489</name>
</gene>
<comment type="caution">
    <text evidence="1">The sequence shown here is derived from an EMBL/GenBank/DDBJ whole genome shotgun (WGS) entry which is preliminary data.</text>
</comment>
<dbReference type="EMBL" id="UYJE01008129">
    <property type="protein sequence ID" value="VDI61333.1"/>
    <property type="molecule type" value="Genomic_DNA"/>
</dbReference>
<dbReference type="OrthoDB" id="6145496at2759"/>
<protein>
    <submittedName>
        <fullName evidence="1">Uncharacterized protein</fullName>
    </submittedName>
</protein>
<sequence length="91" mass="10755">MFNILTNPKPEEFKVESLGEVDTQHDEENMYQKTSVEFHENRYVPKLPWKHDHDTLPKKVITKQRNYNVRELHKKVETTQSTSVSELLASS</sequence>
<dbReference type="AlphaFoldDB" id="A0A8B6GAT8"/>